<gene>
    <name evidence="2" type="ORF">HBA54_19260</name>
</gene>
<sequence length="391" mass="43186">MTGFAGPSGSGKTYSALLFSQGLAEGRPIAMIDTEGGRGLHYADQFDYLYSELNAPFTPLRYLEAIKAAADAGAGVIIVDSTSHEHEGPGGVLEMHETELDRMAGDDWRKREACNFGAWKKPKAEHNRFVNEVLQIKAHLVFCFRAREKLKLVKNARGKMEPVPQGWQPICTSSFEYEMTALLMLPPNSMGKPDFQEGATKLQEQHRPIFNTGGAITADMGKRLAMWAAGAQQTSKDRQGIPNEDSAKLLSDAREVATLGRDAMNKHWQSLDKAERSVVVSILDELKETARKADETGSEDAVQNDDLFADDEAPADAPATEEPPTADERSEAESLVSNMTAALKRCDSVMAVDKLWKNYADQIKALPEDQRKELQDVRSKRDEELMPRKAG</sequence>
<accession>A0A967F0H0</accession>
<dbReference type="SUPFAM" id="SSF52540">
    <property type="entry name" value="P-loop containing nucleoside triphosphate hydrolases"/>
    <property type="match status" value="1"/>
</dbReference>
<feature type="region of interest" description="Disordered" evidence="1">
    <location>
        <begin position="311"/>
        <end position="335"/>
    </location>
</feature>
<evidence type="ECO:0000256" key="1">
    <source>
        <dbReference type="SAM" id="MobiDB-lite"/>
    </source>
</evidence>
<comment type="caution">
    <text evidence="2">The sequence shown here is derived from an EMBL/GenBank/DDBJ whole genome shotgun (WGS) entry which is preliminary data.</text>
</comment>
<proteinExistence type="predicted"/>
<organism evidence="2 3">
    <name type="scientific">Pelagibius litoralis</name>
    <dbReference type="NCBI Taxonomy" id="374515"/>
    <lineage>
        <taxon>Bacteria</taxon>
        <taxon>Pseudomonadati</taxon>
        <taxon>Pseudomonadota</taxon>
        <taxon>Alphaproteobacteria</taxon>
        <taxon>Rhodospirillales</taxon>
        <taxon>Rhodovibrionaceae</taxon>
        <taxon>Pelagibius</taxon>
    </lineage>
</organism>
<protein>
    <submittedName>
        <fullName evidence="2">AAA family ATPase</fullName>
    </submittedName>
</protein>
<dbReference type="InterPro" id="IPR027417">
    <property type="entry name" value="P-loop_NTPase"/>
</dbReference>
<feature type="region of interest" description="Disordered" evidence="1">
    <location>
        <begin position="368"/>
        <end position="391"/>
    </location>
</feature>
<dbReference type="AlphaFoldDB" id="A0A967F0H0"/>
<dbReference type="Pfam" id="PF13479">
    <property type="entry name" value="AAA_24"/>
    <property type="match status" value="1"/>
</dbReference>
<keyword evidence="3" id="KW-1185">Reference proteome</keyword>
<evidence type="ECO:0000313" key="2">
    <source>
        <dbReference type="EMBL" id="NIA70742.1"/>
    </source>
</evidence>
<name>A0A967F0H0_9PROT</name>
<evidence type="ECO:0000313" key="3">
    <source>
        <dbReference type="Proteomes" id="UP000761264"/>
    </source>
</evidence>
<reference evidence="2" key="1">
    <citation type="submission" date="2020-03" db="EMBL/GenBank/DDBJ databases">
        <title>Genome of Pelagibius litoralis DSM 21314T.</title>
        <authorList>
            <person name="Wang G."/>
        </authorList>
    </citation>
    <scope>NUCLEOTIDE SEQUENCE</scope>
    <source>
        <strain evidence="2">DSM 21314</strain>
    </source>
</reference>
<dbReference type="EMBL" id="JAAQPH010000016">
    <property type="protein sequence ID" value="NIA70742.1"/>
    <property type="molecule type" value="Genomic_DNA"/>
</dbReference>
<dbReference type="Proteomes" id="UP000761264">
    <property type="component" value="Unassembled WGS sequence"/>
</dbReference>